<sequence length="131" mass="14633">MLTGSCLCGGIHYQYAGDITEIALCHCQQCRKAQGSAFASNSPIDSRLFTITQGAELLQSYYSSPLKKRVFCQRCGSPLYSQRDDLPEIIRLRLGTLNSPISCQPSYHIYAASKAEWWTILDTLPQHSKNV</sequence>
<name>A0A2T5J1B0_9GAMM</name>
<dbReference type="EMBL" id="QAON01000004">
    <property type="protein sequence ID" value="PTQ90079.1"/>
    <property type="molecule type" value="Genomic_DNA"/>
</dbReference>
<dbReference type="Proteomes" id="UP000244223">
    <property type="component" value="Unassembled WGS sequence"/>
</dbReference>
<dbReference type="GO" id="GO:0016846">
    <property type="term" value="F:carbon-sulfur lyase activity"/>
    <property type="evidence" value="ECO:0007669"/>
    <property type="project" value="InterPro"/>
</dbReference>
<proteinExistence type="inferred from homology"/>
<organism evidence="6 7">
    <name type="scientific">Agitococcus lubricus</name>
    <dbReference type="NCBI Taxonomy" id="1077255"/>
    <lineage>
        <taxon>Bacteria</taxon>
        <taxon>Pseudomonadati</taxon>
        <taxon>Pseudomonadota</taxon>
        <taxon>Gammaproteobacteria</taxon>
        <taxon>Moraxellales</taxon>
        <taxon>Moraxellaceae</taxon>
        <taxon>Agitococcus</taxon>
    </lineage>
</organism>
<dbReference type="AlphaFoldDB" id="A0A2T5J1B0"/>
<comment type="caution">
    <text evidence="6">The sequence shown here is derived from an EMBL/GenBank/DDBJ whole genome shotgun (WGS) entry which is preliminary data.</text>
</comment>
<dbReference type="PROSITE" id="PS51891">
    <property type="entry name" value="CENP_V_GFA"/>
    <property type="match status" value="1"/>
</dbReference>
<protein>
    <recommendedName>
        <fullName evidence="5">CENP-V/GFA domain-containing protein</fullName>
    </recommendedName>
</protein>
<dbReference type="OrthoDB" id="4188830at2"/>
<dbReference type="SUPFAM" id="SSF51316">
    <property type="entry name" value="Mss4-like"/>
    <property type="match status" value="1"/>
</dbReference>
<dbReference type="PANTHER" id="PTHR33337">
    <property type="entry name" value="GFA DOMAIN-CONTAINING PROTEIN"/>
    <property type="match status" value="1"/>
</dbReference>
<reference evidence="6 7" key="1">
    <citation type="submission" date="2018-04" db="EMBL/GenBank/DDBJ databases">
        <title>Genomic Encyclopedia of Archaeal and Bacterial Type Strains, Phase II (KMG-II): from individual species to whole genera.</title>
        <authorList>
            <person name="Goeker M."/>
        </authorList>
    </citation>
    <scope>NUCLEOTIDE SEQUENCE [LARGE SCALE GENOMIC DNA]</scope>
    <source>
        <strain evidence="6 7">DSM 5822</strain>
    </source>
</reference>
<keyword evidence="3" id="KW-0862">Zinc</keyword>
<dbReference type="PANTHER" id="PTHR33337:SF40">
    <property type="entry name" value="CENP-V_GFA DOMAIN-CONTAINING PROTEIN-RELATED"/>
    <property type="match status" value="1"/>
</dbReference>
<evidence type="ECO:0000259" key="5">
    <source>
        <dbReference type="PROSITE" id="PS51891"/>
    </source>
</evidence>
<dbReference type="InterPro" id="IPR011057">
    <property type="entry name" value="Mss4-like_sf"/>
</dbReference>
<comment type="similarity">
    <text evidence="1">Belongs to the Gfa family.</text>
</comment>
<dbReference type="InterPro" id="IPR006913">
    <property type="entry name" value="CENP-V/GFA"/>
</dbReference>
<keyword evidence="7" id="KW-1185">Reference proteome</keyword>
<dbReference type="Pfam" id="PF04828">
    <property type="entry name" value="GFA"/>
    <property type="match status" value="1"/>
</dbReference>
<evidence type="ECO:0000256" key="3">
    <source>
        <dbReference type="ARBA" id="ARBA00022833"/>
    </source>
</evidence>
<evidence type="ECO:0000313" key="7">
    <source>
        <dbReference type="Proteomes" id="UP000244223"/>
    </source>
</evidence>
<gene>
    <name evidence="6" type="ORF">C8N29_104118</name>
</gene>
<dbReference type="GO" id="GO:0046872">
    <property type="term" value="F:metal ion binding"/>
    <property type="evidence" value="ECO:0007669"/>
    <property type="project" value="UniProtKB-KW"/>
</dbReference>
<keyword evidence="4" id="KW-0456">Lyase</keyword>
<evidence type="ECO:0000256" key="1">
    <source>
        <dbReference type="ARBA" id="ARBA00005495"/>
    </source>
</evidence>
<evidence type="ECO:0000256" key="2">
    <source>
        <dbReference type="ARBA" id="ARBA00022723"/>
    </source>
</evidence>
<evidence type="ECO:0000313" key="6">
    <source>
        <dbReference type="EMBL" id="PTQ90079.1"/>
    </source>
</evidence>
<dbReference type="Gene3D" id="3.90.1590.10">
    <property type="entry name" value="glutathione-dependent formaldehyde- activating enzyme (gfa)"/>
    <property type="match status" value="1"/>
</dbReference>
<dbReference type="RefSeq" id="WP_107865077.1">
    <property type="nucleotide sequence ID" value="NZ_QAON01000004.1"/>
</dbReference>
<feature type="domain" description="CENP-V/GFA" evidence="5">
    <location>
        <begin position="2"/>
        <end position="119"/>
    </location>
</feature>
<accession>A0A2T5J1B0</accession>
<keyword evidence="2" id="KW-0479">Metal-binding</keyword>
<evidence type="ECO:0000256" key="4">
    <source>
        <dbReference type="ARBA" id="ARBA00023239"/>
    </source>
</evidence>